<keyword evidence="2" id="KW-1185">Reference proteome</keyword>
<dbReference type="EMBL" id="JBEGDP010000001">
    <property type="protein sequence ID" value="MEQ7845749.1"/>
    <property type="molecule type" value="Genomic_DNA"/>
</dbReference>
<evidence type="ECO:0000313" key="2">
    <source>
        <dbReference type="Proteomes" id="UP001482520"/>
    </source>
</evidence>
<name>A0ABV1NTC2_9ACTN</name>
<dbReference type="Proteomes" id="UP001482520">
    <property type="component" value="Unassembled WGS sequence"/>
</dbReference>
<reference evidence="1 2" key="1">
    <citation type="submission" date="2024-02" db="EMBL/GenBank/DDBJ databases">
        <title>Full genome sequence of Nocardioides kribbensis.</title>
        <authorList>
            <person name="Poletto B.L."/>
            <person name="Silva G."/>
            <person name="Galante D."/>
            <person name="Campos K.R."/>
            <person name="Santos M.B.N."/>
            <person name="Sacchi C.T."/>
        </authorList>
    </citation>
    <scope>NUCLEOTIDE SEQUENCE [LARGE SCALE GENOMIC DNA]</scope>
    <source>
        <strain evidence="1 2">O4R</strain>
    </source>
</reference>
<evidence type="ECO:0000313" key="1">
    <source>
        <dbReference type="EMBL" id="MEQ7845749.1"/>
    </source>
</evidence>
<organism evidence="1 2">
    <name type="scientific">Nocardioides kribbensis</name>
    <dbReference type="NCBI Taxonomy" id="305517"/>
    <lineage>
        <taxon>Bacteria</taxon>
        <taxon>Bacillati</taxon>
        <taxon>Actinomycetota</taxon>
        <taxon>Actinomycetes</taxon>
        <taxon>Propionibacteriales</taxon>
        <taxon>Nocardioidaceae</taxon>
        <taxon>Nocardioides</taxon>
    </lineage>
</organism>
<sequence>MHSLGLGIYLVHGQTQQLLPEDYRADADVGEEPLAGLELDVDLDGLGASTVVELLTQAEQLSRPLPVGRADLVHGSDLVVDLCDLIREARHLDC</sequence>
<comment type="caution">
    <text evidence="1">The sequence shown here is derived from an EMBL/GenBank/DDBJ whole genome shotgun (WGS) entry which is preliminary data.</text>
</comment>
<evidence type="ECO:0008006" key="3">
    <source>
        <dbReference type="Google" id="ProtNLM"/>
    </source>
</evidence>
<dbReference type="RefSeq" id="WP_349803445.1">
    <property type="nucleotide sequence ID" value="NZ_JBEGDP010000001.1"/>
</dbReference>
<protein>
    <recommendedName>
        <fullName evidence="3">STAS domain-containing protein</fullName>
    </recommendedName>
</protein>
<accession>A0ABV1NTC2</accession>
<proteinExistence type="predicted"/>
<gene>
    <name evidence="1" type="ORF">V6R90_00565</name>
</gene>